<feature type="coiled-coil region" evidence="1">
    <location>
        <begin position="32"/>
        <end position="87"/>
    </location>
</feature>
<reference evidence="3" key="1">
    <citation type="journal article" date="2019" name="Int. J. Syst. Evol. Microbiol.">
        <title>The Global Catalogue of Microorganisms (GCM) 10K type strain sequencing project: providing services to taxonomists for standard genome sequencing and annotation.</title>
        <authorList>
            <consortium name="The Broad Institute Genomics Platform"/>
            <consortium name="The Broad Institute Genome Sequencing Center for Infectious Disease"/>
            <person name="Wu L."/>
            <person name="Ma J."/>
        </authorList>
    </citation>
    <scope>NUCLEOTIDE SEQUENCE [LARGE SCALE GENOMIC DNA]</scope>
    <source>
        <strain evidence="3">CCUG 56754</strain>
    </source>
</reference>
<proteinExistence type="predicted"/>
<comment type="caution">
    <text evidence="2">The sequence shown here is derived from an EMBL/GenBank/DDBJ whole genome shotgun (WGS) entry which is preliminary data.</text>
</comment>
<sequence>MVLFSLVGQGLSIKPLIEWLGVTKKEKGYKAYEELLARAHRFENAITEINKAKKNLLITEMVTRELVDEYEQTLESLHKDMELLFQEHPELKEKQQTTLQKYALYAQHEAINRLLKEDIISNEVAEQEHELITNKLVELEEEQ</sequence>
<evidence type="ECO:0000313" key="3">
    <source>
        <dbReference type="Proteomes" id="UP001597040"/>
    </source>
</evidence>
<evidence type="ECO:0000256" key="1">
    <source>
        <dbReference type="SAM" id="Coils"/>
    </source>
</evidence>
<dbReference type="RefSeq" id="WP_390362943.1">
    <property type="nucleotide sequence ID" value="NZ_JBHTKJ010000034.1"/>
</dbReference>
<protein>
    <submittedName>
        <fullName evidence="2">Uncharacterized protein</fullName>
    </submittedName>
</protein>
<keyword evidence="3" id="KW-1185">Reference proteome</keyword>
<dbReference type="EMBL" id="JBHTKJ010000034">
    <property type="protein sequence ID" value="MFD1039282.1"/>
    <property type="molecule type" value="Genomic_DNA"/>
</dbReference>
<accession>A0ABW3LML9</accession>
<dbReference type="Proteomes" id="UP001597040">
    <property type="component" value="Unassembled WGS sequence"/>
</dbReference>
<evidence type="ECO:0000313" key="2">
    <source>
        <dbReference type="EMBL" id="MFD1039282.1"/>
    </source>
</evidence>
<organism evidence="2 3">
    <name type="scientific">Virgibacillus byunsanensis</name>
    <dbReference type="NCBI Taxonomy" id="570945"/>
    <lineage>
        <taxon>Bacteria</taxon>
        <taxon>Bacillati</taxon>
        <taxon>Bacillota</taxon>
        <taxon>Bacilli</taxon>
        <taxon>Bacillales</taxon>
        <taxon>Bacillaceae</taxon>
        <taxon>Virgibacillus</taxon>
    </lineage>
</organism>
<name>A0ABW3LML9_9BACI</name>
<gene>
    <name evidence="2" type="ORF">ACFQ3N_12890</name>
</gene>
<keyword evidence="1" id="KW-0175">Coiled coil</keyword>